<name>A0A5R9GST7_9PROT</name>
<dbReference type="InterPro" id="IPR050397">
    <property type="entry name" value="Env_Response_Regulators"/>
</dbReference>
<dbReference type="CDD" id="cd00038">
    <property type="entry name" value="CAP_ED"/>
    <property type="match status" value="1"/>
</dbReference>
<keyword evidence="3" id="KW-1185">Reference proteome</keyword>
<feature type="domain" description="Cyclic nucleotide-binding" evidence="1">
    <location>
        <begin position="44"/>
        <end position="147"/>
    </location>
</feature>
<evidence type="ECO:0000259" key="1">
    <source>
        <dbReference type="PROSITE" id="PS50042"/>
    </source>
</evidence>
<dbReference type="SMART" id="SM00100">
    <property type="entry name" value="cNMP"/>
    <property type="match status" value="1"/>
</dbReference>
<proteinExistence type="predicted"/>
<dbReference type="InterPro" id="IPR014710">
    <property type="entry name" value="RmlC-like_jellyroll"/>
</dbReference>
<dbReference type="PANTHER" id="PTHR24567">
    <property type="entry name" value="CRP FAMILY TRANSCRIPTIONAL REGULATORY PROTEIN"/>
    <property type="match status" value="1"/>
</dbReference>
<dbReference type="PANTHER" id="PTHR24567:SF74">
    <property type="entry name" value="HTH-TYPE TRANSCRIPTIONAL REGULATOR ARCR"/>
    <property type="match status" value="1"/>
</dbReference>
<evidence type="ECO:0000313" key="2">
    <source>
        <dbReference type="EMBL" id="TLS67503.1"/>
    </source>
</evidence>
<dbReference type="Pfam" id="PF00027">
    <property type="entry name" value="cNMP_binding"/>
    <property type="match status" value="1"/>
</dbReference>
<dbReference type="SUPFAM" id="SSF51206">
    <property type="entry name" value="cAMP-binding domain-like"/>
    <property type="match status" value="1"/>
</dbReference>
<dbReference type="RefSeq" id="WP_138238939.1">
    <property type="nucleotide sequence ID" value="NZ_VBRY01000005.1"/>
</dbReference>
<dbReference type="AlphaFoldDB" id="A0A5R9GST7"/>
<dbReference type="InterPro" id="IPR000595">
    <property type="entry name" value="cNMP-bd_dom"/>
</dbReference>
<organism evidence="2 3">
    <name type="scientific">Mariprofundus erugo</name>
    <dbReference type="NCBI Taxonomy" id="2528639"/>
    <lineage>
        <taxon>Bacteria</taxon>
        <taxon>Pseudomonadati</taxon>
        <taxon>Pseudomonadota</taxon>
        <taxon>Candidatius Mariprofundia</taxon>
        <taxon>Mariprofundales</taxon>
        <taxon>Mariprofundaceae</taxon>
        <taxon>Mariprofundus</taxon>
    </lineage>
</organism>
<dbReference type="EMBL" id="VBRY01000005">
    <property type="protein sequence ID" value="TLS67503.1"/>
    <property type="molecule type" value="Genomic_DNA"/>
</dbReference>
<dbReference type="InterPro" id="IPR018490">
    <property type="entry name" value="cNMP-bd_dom_sf"/>
</dbReference>
<gene>
    <name evidence="2" type="ORF">FEF65_06170</name>
</gene>
<dbReference type="Proteomes" id="UP000306585">
    <property type="component" value="Unassembled WGS sequence"/>
</dbReference>
<dbReference type="Gene3D" id="2.60.120.10">
    <property type="entry name" value="Jelly Rolls"/>
    <property type="match status" value="1"/>
</dbReference>
<dbReference type="PROSITE" id="PS00889">
    <property type="entry name" value="CNMP_BINDING_2"/>
    <property type="match status" value="1"/>
</dbReference>
<dbReference type="GO" id="GO:0005829">
    <property type="term" value="C:cytosol"/>
    <property type="evidence" value="ECO:0007669"/>
    <property type="project" value="TreeGrafter"/>
</dbReference>
<sequence>MQQSGNAKGVDGLQQCANAVQSASMNHHKERIDEIIEMTGAIPLFDRIDNTQVAMIAEEMKVVRLAAGKRLFSEGDESGYMCFVVSGKLEAFKQTRSGKSVSVLTLSRGRTIGEMSLLDHFPRSATVVTCSECTLLVMTRERFEYILERRPRVGTALMLAISRSLSLNMRRTMGQLADLQDSARAVTAATVIKAEQPRAKQPGFIDQIMNRKQSGLPPFIRQFG</sequence>
<dbReference type="GO" id="GO:0003700">
    <property type="term" value="F:DNA-binding transcription factor activity"/>
    <property type="evidence" value="ECO:0007669"/>
    <property type="project" value="TreeGrafter"/>
</dbReference>
<protein>
    <submittedName>
        <fullName evidence="2">Cyclic nucleotide-binding domain-containing protein</fullName>
    </submittedName>
</protein>
<evidence type="ECO:0000313" key="3">
    <source>
        <dbReference type="Proteomes" id="UP000306585"/>
    </source>
</evidence>
<reference evidence="2 3" key="1">
    <citation type="journal article" date="2019" name="Appl. Environ. Microbiol.">
        <title>Environmental Evidence and Genomic Insight of Iron-oxidizing Bacteria Preference Towards More Corrosion Resistant Stainless Steel at Higher Salinities.</title>
        <authorList>
            <person name="Garrison C.E."/>
            <person name="Price K.A."/>
            <person name="Field E.K."/>
        </authorList>
    </citation>
    <scope>NUCLEOTIDE SEQUENCE [LARGE SCALE GENOMIC DNA]</scope>
    <source>
        <strain evidence="2 3">P3</strain>
    </source>
</reference>
<comment type="caution">
    <text evidence="2">The sequence shown here is derived from an EMBL/GenBank/DDBJ whole genome shotgun (WGS) entry which is preliminary data.</text>
</comment>
<dbReference type="InterPro" id="IPR018488">
    <property type="entry name" value="cNMP-bd_CS"/>
</dbReference>
<dbReference type="PROSITE" id="PS50042">
    <property type="entry name" value="CNMP_BINDING_3"/>
    <property type="match status" value="1"/>
</dbReference>
<accession>A0A5R9GST7</accession>